<feature type="non-terminal residue" evidence="8">
    <location>
        <position position="454"/>
    </location>
</feature>
<dbReference type="GO" id="GO:0005739">
    <property type="term" value="C:mitochondrion"/>
    <property type="evidence" value="ECO:0007669"/>
    <property type="project" value="UniProtKB-SubCell"/>
</dbReference>
<accession>A0AAJ0MKR8</accession>
<keyword evidence="4" id="KW-0256">Endoplasmic reticulum</keyword>
<protein>
    <recommendedName>
        <fullName evidence="10">DUF676 domain-containing protein</fullName>
    </recommendedName>
</protein>
<dbReference type="PANTHER" id="PTHR48182">
    <property type="entry name" value="PROTEIN SERAC1"/>
    <property type="match status" value="1"/>
</dbReference>
<proteinExistence type="predicted"/>
<name>A0AAJ0MKR8_9PEZI</name>
<dbReference type="EMBL" id="JAUIQD010000001">
    <property type="protein sequence ID" value="KAK3364037.1"/>
    <property type="molecule type" value="Genomic_DNA"/>
</dbReference>
<dbReference type="GO" id="GO:0016020">
    <property type="term" value="C:membrane"/>
    <property type="evidence" value="ECO:0007669"/>
    <property type="project" value="UniProtKB-SubCell"/>
</dbReference>
<dbReference type="Gene3D" id="3.40.50.1820">
    <property type="entry name" value="alpha/beta hydrolase"/>
    <property type="match status" value="1"/>
</dbReference>
<evidence type="ECO:0000313" key="9">
    <source>
        <dbReference type="Proteomes" id="UP001275084"/>
    </source>
</evidence>
<keyword evidence="9" id="KW-1185">Reference proteome</keyword>
<evidence type="ECO:0000256" key="2">
    <source>
        <dbReference type="ARBA" id="ARBA00004240"/>
    </source>
</evidence>
<dbReference type="InterPro" id="IPR052374">
    <property type="entry name" value="SERAC1"/>
</dbReference>
<evidence type="ECO:0000256" key="4">
    <source>
        <dbReference type="ARBA" id="ARBA00022824"/>
    </source>
</evidence>
<evidence type="ECO:0000256" key="1">
    <source>
        <dbReference type="ARBA" id="ARBA00004173"/>
    </source>
</evidence>
<reference evidence="8" key="1">
    <citation type="journal article" date="2023" name="Mol. Phylogenet. Evol.">
        <title>Genome-scale phylogeny and comparative genomics of the fungal order Sordariales.</title>
        <authorList>
            <person name="Hensen N."/>
            <person name="Bonometti L."/>
            <person name="Westerberg I."/>
            <person name="Brannstrom I.O."/>
            <person name="Guillou S."/>
            <person name="Cros-Aarteil S."/>
            <person name="Calhoun S."/>
            <person name="Haridas S."/>
            <person name="Kuo A."/>
            <person name="Mondo S."/>
            <person name="Pangilinan J."/>
            <person name="Riley R."/>
            <person name="LaButti K."/>
            <person name="Andreopoulos B."/>
            <person name="Lipzen A."/>
            <person name="Chen C."/>
            <person name="Yan M."/>
            <person name="Daum C."/>
            <person name="Ng V."/>
            <person name="Clum A."/>
            <person name="Steindorff A."/>
            <person name="Ohm R.A."/>
            <person name="Martin F."/>
            <person name="Silar P."/>
            <person name="Natvig D.O."/>
            <person name="Lalanne C."/>
            <person name="Gautier V."/>
            <person name="Ament-Velasquez S.L."/>
            <person name="Kruys A."/>
            <person name="Hutchinson M.I."/>
            <person name="Powell A.J."/>
            <person name="Barry K."/>
            <person name="Miller A.N."/>
            <person name="Grigoriev I.V."/>
            <person name="Debuchy R."/>
            <person name="Gladieux P."/>
            <person name="Hiltunen Thoren M."/>
            <person name="Johannesson H."/>
        </authorList>
    </citation>
    <scope>NUCLEOTIDE SEQUENCE</scope>
    <source>
        <strain evidence="8">CBS 955.72</strain>
    </source>
</reference>
<dbReference type="AlphaFoldDB" id="A0AAJ0MKR8"/>
<reference evidence="8" key="2">
    <citation type="submission" date="2023-06" db="EMBL/GenBank/DDBJ databases">
        <authorList>
            <consortium name="Lawrence Berkeley National Laboratory"/>
            <person name="Haridas S."/>
            <person name="Hensen N."/>
            <person name="Bonometti L."/>
            <person name="Westerberg I."/>
            <person name="Brannstrom I.O."/>
            <person name="Guillou S."/>
            <person name="Cros-Aarteil S."/>
            <person name="Calhoun S."/>
            <person name="Kuo A."/>
            <person name="Mondo S."/>
            <person name="Pangilinan J."/>
            <person name="Riley R."/>
            <person name="Labutti K."/>
            <person name="Andreopoulos B."/>
            <person name="Lipzen A."/>
            <person name="Chen C."/>
            <person name="Yanf M."/>
            <person name="Daum C."/>
            <person name="Ng V."/>
            <person name="Clum A."/>
            <person name="Steindorff A."/>
            <person name="Ohm R."/>
            <person name="Martin F."/>
            <person name="Silar P."/>
            <person name="Natvig D."/>
            <person name="Lalanne C."/>
            <person name="Gautier V."/>
            <person name="Ament-Velasquez S.L."/>
            <person name="Kruys A."/>
            <person name="Hutchinson M.I."/>
            <person name="Powell A.J."/>
            <person name="Barry K."/>
            <person name="Miller A.N."/>
            <person name="Grigoriev I.V."/>
            <person name="Debuchy R."/>
            <person name="Gladieux P."/>
            <person name="Thoren M.H."/>
            <person name="Johannesson H."/>
        </authorList>
    </citation>
    <scope>NUCLEOTIDE SEQUENCE</scope>
    <source>
        <strain evidence="8">CBS 955.72</strain>
    </source>
</reference>
<evidence type="ECO:0008006" key="10">
    <source>
        <dbReference type="Google" id="ProtNLM"/>
    </source>
</evidence>
<comment type="caution">
    <text evidence="8">The sequence shown here is derived from an EMBL/GenBank/DDBJ whole genome shotgun (WGS) entry which is preliminary data.</text>
</comment>
<dbReference type="PANTHER" id="PTHR48182:SF2">
    <property type="entry name" value="PROTEIN SERAC1"/>
    <property type="match status" value="1"/>
</dbReference>
<comment type="subcellular location">
    <subcellularLocation>
        <location evidence="2">Endoplasmic reticulum</location>
    </subcellularLocation>
    <subcellularLocation>
        <location evidence="3">Membrane</location>
    </subcellularLocation>
    <subcellularLocation>
        <location evidence="1">Mitochondrion</location>
    </subcellularLocation>
</comment>
<feature type="region of interest" description="Disordered" evidence="7">
    <location>
        <begin position="21"/>
        <end position="41"/>
    </location>
</feature>
<keyword evidence="6" id="KW-0472">Membrane</keyword>
<evidence type="ECO:0000256" key="6">
    <source>
        <dbReference type="ARBA" id="ARBA00023136"/>
    </source>
</evidence>
<keyword evidence="5" id="KW-0496">Mitochondrion</keyword>
<evidence type="ECO:0000256" key="3">
    <source>
        <dbReference type="ARBA" id="ARBA00004370"/>
    </source>
</evidence>
<sequence>MHRSTRTSIRRVRLAPLDLPDAPLTFSERPETPPTPSATIPSSCDLDFVDRGHILDQTDQRSEHAARVALAGLGEAGKSQLAIEIAAGRAQPRHQTWRIRGVPADFDEAELEDVLQKHPALQPPHGDLADDGHGGNSIGNGVQAHTLASDLRHDQVATYILVGGKRKRGSSTIKLAIDQHFHGITVLFSPSTENHTVDVLAVPGLGGHPYGSFVDKGDGHMWLSESLPRDMSTARVVIYGYESGLPDSTSFAGLDDLAGSLRVTMRQLLGSAEQRHLILIGHSLGGLLIKEALVQMLDSNSERDQMRRIVGALFFGVPNDGMDIASLIPMVNDQPNRSLLESLSAINSQVLRLQRRSFARFLELTPFEMFCFYETRFSQTARKDSAGEWKINGPTRCLVSLASATSCLPPSLSSGHSAELPRTHSELVKFSFRDPEYDKVSDVLRRMHQGLIIA</sequence>
<dbReference type="GO" id="GO:0005783">
    <property type="term" value="C:endoplasmic reticulum"/>
    <property type="evidence" value="ECO:0007669"/>
    <property type="project" value="UniProtKB-SubCell"/>
</dbReference>
<dbReference type="Proteomes" id="UP001275084">
    <property type="component" value="Unassembled WGS sequence"/>
</dbReference>
<gene>
    <name evidence="8" type="ORF">B0T25DRAFT_443738</name>
</gene>
<dbReference type="InterPro" id="IPR029058">
    <property type="entry name" value="AB_hydrolase_fold"/>
</dbReference>
<evidence type="ECO:0000256" key="5">
    <source>
        <dbReference type="ARBA" id="ARBA00023128"/>
    </source>
</evidence>
<evidence type="ECO:0000313" key="8">
    <source>
        <dbReference type="EMBL" id="KAK3364037.1"/>
    </source>
</evidence>
<organism evidence="8 9">
    <name type="scientific">Lasiosphaeria hispida</name>
    <dbReference type="NCBI Taxonomy" id="260671"/>
    <lineage>
        <taxon>Eukaryota</taxon>
        <taxon>Fungi</taxon>
        <taxon>Dikarya</taxon>
        <taxon>Ascomycota</taxon>
        <taxon>Pezizomycotina</taxon>
        <taxon>Sordariomycetes</taxon>
        <taxon>Sordariomycetidae</taxon>
        <taxon>Sordariales</taxon>
        <taxon>Lasiosphaeriaceae</taxon>
        <taxon>Lasiosphaeria</taxon>
    </lineage>
</organism>
<evidence type="ECO:0000256" key="7">
    <source>
        <dbReference type="SAM" id="MobiDB-lite"/>
    </source>
</evidence>
<dbReference type="SUPFAM" id="SSF53474">
    <property type="entry name" value="alpha/beta-Hydrolases"/>
    <property type="match status" value="1"/>
</dbReference>